<keyword evidence="4" id="KW-0210">Decarboxylase</keyword>
<dbReference type="PANTHER" id="PTHR43078">
    <property type="entry name" value="UDP-GLUCURONIC ACID DECARBOXYLASE-RELATED"/>
    <property type="match status" value="1"/>
</dbReference>
<comment type="subcellular location">
    <subcellularLocation>
        <location evidence="2">Golgi apparatus membrane</location>
        <topology evidence="2">Single-pass type II membrane protein</topology>
    </subcellularLocation>
    <subcellularLocation>
        <location evidence="12">Golgi apparatus</location>
        <location evidence="12">Golgi stack membrane</location>
    </subcellularLocation>
</comment>
<dbReference type="Pfam" id="PF01370">
    <property type="entry name" value="Epimerase"/>
    <property type="match status" value="1"/>
</dbReference>
<evidence type="ECO:0000256" key="6">
    <source>
        <dbReference type="ARBA" id="ARBA00022989"/>
    </source>
</evidence>
<dbReference type="InterPro" id="IPR001509">
    <property type="entry name" value="Epimerase_deHydtase"/>
</dbReference>
<evidence type="ECO:0000256" key="9">
    <source>
        <dbReference type="ARBA" id="ARBA00023136"/>
    </source>
</evidence>
<name>M5ERI9_9HYPH</name>
<evidence type="ECO:0000313" key="15">
    <source>
        <dbReference type="Proteomes" id="UP000012062"/>
    </source>
</evidence>
<evidence type="ECO:0000256" key="1">
    <source>
        <dbReference type="ARBA" id="ARBA00001911"/>
    </source>
</evidence>
<evidence type="ECO:0000256" key="5">
    <source>
        <dbReference type="ARBA" id="ARBA00022968"/>
    </source>
</evidence>
<keyword evidence="9" id="KW-0472">Membrane</keyword>
<comment type="cofactor">
    <cofactor evidence="1">
        <name>NAD(+)</name>
        <dbReference type="ChEBI" id="CHEBI:57540"/>
    </cofactor>
</comment>
<dbReference type="EMBL" id="CAUM01000101">
    <property type="protein sequence ID" value="CCV06688.1"/>
    <property type="molecule type" value="Genomic_DNA"/>
</dbReference>
<keyword evidence="5" id="KW-0735">Signal-anchor</keyword>
<sequence length="336" mass="36974">MALDGLTSRLEVSMAGSVLVSGGCGFIGSHLIDRLLLRADLEALVVVDNLWTGSRQNIAHIADPRLSLEIQDVESFRSDRRFDEIIHLASPASPAWFMREPARTIKANVGGALNLLPLLKPGGRFCFTSTSEVYGDPLISPQPESYRGSVDCTGPRSSYDESKRCTEALLFEAQRVEGLDIRVARLFNTYGPRTRTDDGRAISNFINQAVTTGILTVYGDGSQSRSWGYVDDIVDGLERLFWRDDLSYRGPLNIGNDNEVSVLQIARFVCSLVPGSSIEHHAPLPQDPTNRCPDLTLARRVLPGWEAKTGYQDGIERTLEWVRKEIAAVEAAPGAQ</sequence>
<feature type="domain" description="NAD-dependent epimerase/dehydratase" evidence="13">
    <location>
        <begin position="18"/>
        <end position="242"/>
    </location>
</feature>
<protein>
    <submittedName>
        <fullName evidence="14">NAD-dependent epimerase/dehydratase</fullName>
    </submittedName>
</protein>
<gene>
    <name evidence="14" type="ORF">MESS2_350060</name>
</gene>
<dbReference type="FunFam" id="3.40.50.720:FF:000065">
    <property type="entry name" value="UDP-glucuronic acid decarboxylase 1"/>
    <property type="match status" value="1"/>
</dbReference>
<dbReference type="eggNOG" id="COG0451">
    <property type="taxonomic scope" value="Bacteria"/>
</dbReference>
<evidence type="ECO:0000313" key="14">
    <source>
        <dbReference type="EMBL" id="CCV06688.1"/>
    </source>
</evidence>
<dbReference type="GO" id="GO:0048040">
    <property type="term" value="F:UDP-glucuronate decarboxylase activity"/>
    <property type="evidence" value="ECO:0007669"/>
    <property type="project" value="TreeGrafter"/>
</dbReference>
<keyword evidence="8" id="KW-0333">Golgi apparatus</keyword>
<dbReference type="AlphaFoldDB" id="M5ERI9"/>
<keyword evidence="6" id="KW-1133">Transmembrane helix</keyword>
<evidence type="ECO:0000259" key="13">
    <source>
        <dbReference type="Pfam" id="PF01370"/>
    </source>
</evidence>
<dbReference type="UniPathway" id="UPA00796">
    <property type="reaction ID" value="UER00771"/>
</dbReference>
<dbReference type="GO" id="GO:0005737">
    <property type="term" value="C:cytoplasm"/>
    <property type="evidence" value="ECO:0007669"/>
    <property type="project" value="TreeGrafter"/>
</dbReference>
<accession>M5ERI9</accession>
<evidence type="ECO:0000256" key="8">
    <source>
        <dbReference type="ARBA" id="ARBA00023034"/>
    </source>
</evidence>
<evidence type="ECO:0000256" key="3">
    <source>
        <dbReference type="ARBA" id="ARBA00022692"/>
    </source>
</evidence>
<dbReference type="PANTHER" id="PTHR43078:SF6">
    <property type="entry name" value="UDP-GLUCURONIC ACID DECARBOXYLASE 1"/>
    <property type="match status" value="1"/>
</dbReference>
<keyword evidence="10" id="KW-0325">Glycoprotein</keyword>
<keyword evidence="3" id="KW-0812">Transmembrane</keyword>
<dbReference type="Gene3D" id="3.40.50.720">
    <property type="entry name" value="NAD(P)-binding Rossmann-like Domain"/>
    <property type="match status" value="1"/>
</dbReference>
<dbReference type="InterPro" id="IPR044516">
    <property type="entry name" value="UXS-like"/>
</dbReference>
<dbReference type="GO" id="GO:0033320">
    <property type="term" value="P:UDP-D-xylose biosynthetic process"/>
    <property type="evidence" value="ECO:0007669"/>
    <property type="project" value="UniProtKB-UniPathway"/>
</dbReference>
<comment type="caution">
    <text evidence="14">The sequence shown here is derived from an EMBL/GenBank/DDBJ whole genome shotgun (WGS) entry which is preliminary data.</text>
</comment>
<evidence type="ECO:0000256" key="2">
    <source>
        <dbReference type="ARBA" id="ARBA00004323"/>
    </source>
</evidence>
<dbReference type="InterPro" id="IPR036291">
    <property type="entry name" value="NAD(P)-bd_dom_sf"/>
</dbReference>
<dbReference type="GO" id="GO:0070403">
    <property type="term" value="F:NAD+ binding"/>
    <property type="evidence" value="ECO:0007669"/>
    <property type="project" value="InterPro"/>
</dbReference>
<keyword evidence="11" id="KW-0456">Lyase</keyword>
<dbReference type="Proteomes" id="UP000012062">
    <property type="component" value="Unassembled WGS sequence"/>
</dbReference>
<evidence type="ECO:0000256" key="11">
    <source>
        <dbReference type="ARBA" id="ARBA00023239"/>
    </source>
</evidence>
<organism evidence="14 15">
    <name type="scientific">Mesorhizobium metallidurans STM 2683</name>
    <dbReference type="NCBI Taxonomy" id="1297569"/>
    <lineage>
        <taxon>Bacteria</taxon>
        <taxon>Pseudomonadati</taxon>
        <taxon>Pseudomonadota</taxon>
        <taxon>Alphaproteobacteria</taxon>
        <taxon>Hyphomicrobiales</taxon>
        <taxon>Phyllobacteriaceae</taxon>
        <taxon>Mesorhizobium</taxon>
    </lineage>
</organism>
<dbReference type="GO" id="GO:0042732">
    <property type="term" value="P:D-xylose metabolic process"/>
    <property type="evidence" value="ECO:0007669"/>
    <property type="project" value="InterPro"/>
</dbReference>
<evidence type="ECO:0000256" key="7">
    <source>
        <dbReference type="ARBA" id="ARBA00023027"/>
    </source>
</evidence>
<keyword evidence="7" id="KW-0520">NAD</keyword>
<dbReference type="SUPFAM" id="SSF51735">
    <property type="entry name" value="NAD(P)-binding Rossmann-fold domains"/>
    <property type="match status" value="1"/>
</dbReference>
<dbReference type="STRING" id="1297569.MESS2_350060"/>
<evidence type="ECO:0000256" key="12">
    <source>
        <dbReference type="ARBA" id="ARBA00037859"/>
    </source>
</evidence>
<keyword evidence="15" id="KW-1185">Reference proteome</keyword>
<proteinExistence type="predicted"/>
<evidence type="ECO:0000256" key="4">
    <source>
        <dbReference type="ARBA" id="ARBA00022793"/>
    </source>
</evidence>
<reference evidence="14 15" key="1">
    <citation type="submission" date="2013-02" db="EMBL/GenBank/DDBJ databases">
        <authorList>
            <person name="Genoscope - CEA"/>
        </authorList>
    </citation>
    <scope>NUCLEOTIDE SEQUENCE [LARGE SCALE GENOMIC DNA]</scope>
    <source>
        <strain evidence="14 15">STM 2683</strain>
    </source>
</reference>
<evidence type="ECO:0000256" key="10">
    <source>
        <dbReference type="ARBA" id="ARBA00023180"/>
    </source>
</evidence>